<dbReference type="PROSITE" id="PS00678">
    <property type="entry name" value="WD_REPEATS_1"/>
    <property type="match status" value="1"/>
</dbReference>
<dbReference type="InterPro" id="IPR019775">
    <property type="entry name" value="WD40_repeat_CS"/>
</dbReference>
<keyword evidence="7" id="KW-1185">Reference proteome</keyword>
<dbReference type="InterPro" id="IPR059157">
    <property type="entry name" value="WDR36-Utp21_N"/>
</dbReference>
<feature type="repeat" description="WD" evidence="3">
    <location>
        <begin position="630"/>
        <end position="671"/>
    </location>
</feature>
<dbReference type="GO" id="GO:0032040">
    <property type="term" value="C:small-subunit processome"/>
    <property type="evidence" value="ECO:0007669"/>
    <property type="project" value="InterPro"/>
</dbReference>
<dbReference type="PANTHER" id="PTHR22840">
    <property type="entry name" value="WD REPEAT-CONTAINING PROTEIN 36"/>
    <property type="match status" value="1"/>
</dbReference>
<dbReference type="InterPro" id="IPR011047">
    <property type="entry name" value="Quinoprotein_ADH-like_sf"/>
</dbReference>
<feature type="domain" description="WDR36/Utp21 C-terminal" evidence="4">
    <location>
        <begin position="850"/>
        <end position="1059"/>
    </location>
</feature>
<feature type="domain" description="WDR36/Utp21 N-terminal" evidence="5">
    <location>
        <begin position="74"/>
        <end position="378"/>
    </location>
</feature>
<dbReference type="Pfam" id="PF25168">
    <property type="entry name" value="Beta-prop_WDR36-Utp21_2nd"/>
    <property type="match status" value="1"/>
</dbReference>
<gene>
    <name evidence="6" type="ORF">MKZ38_009871</name>
</gene>
<dbReference type="Pfam" id="PF04192">
    <property type="entry name" value="Utp21"/>
    <property type="match status" value="1"/>
</dbReference>
<reference evidence="6" key="1">
    <citation type="submission" date="2022-07" db="EMBL/GenBank/DDBJ databases">
        <title>Draft genome sequence of Zalerion maritima ATCC 34329, a (micro)plastics degrading marine fungus.</title>
        <authorList>
            <person name="Paco A."/>
            <person name="Goncalves M.F.M."/>
            <person name="Rocha-Santos T.A.P."/>
            <person name="Alves A."/>
        </authorList>
    </citation>
    <scope>NUCLEOTIDE SEQUENCE</scope>
    <source>
        <strain evidence="6">ATCC 34329</strain>
    </source>
</reference>
<dbReference type="InterPro" id="IPR001680">
    <property type="entry name" value="WD40_rpt"/>
</dbReference>
<dbReference type="InterPro" id="IPR015943">
    <property type="entry name" value="WD40/YVTN_repeat-like_dom_sf"/>
</dbReference>
<dbReference type="PROSITE" id="PS50294">
    <property type="entry name" value="WD_REPEATS_REGION"/>
    <property type="match status" value="2"/>
</dbReference>
<dbReference type="Proteomes" id="UP001201980">
    <property type="component" value="Unassembled WGS sequence"/>
</dbReference>
<dbReference type="PROSITE" id="PS50082">
    <property type="entry name" value="WD_REPEATS_2"/>
    <property type="match status" value="2"/>
</dbReference>
<proteinExistence type="predicted"/>
<accession>A0AAD5WTA1</accession>
<evidence type="ECO:0000256" key="2">
    <source>
        <dbReference type="ARBA" id="ARBA00022737"/>
    </source>
</evidence>
<dbReference type="AlphaFoldDB" id="A0AAD5WTA1"/>
<sequence length="1065" mass="116891">MTESPRGRELSNQEIYLQSPRNHIYLPHSEYDCAPNLFAVIATPEKLTKPSSQTLGLVSPTDVPFTYNPVTTQITTSVGRALLTYSLTRGLNRLWITKPETPSQITASTSWAKYTIAAFGDPQKGEPQGLVVSKRGDETASIELPRDLDEPIREIVVFGSWIVAAAITRVEVWKSTTLEHYTTIQSFGAKGDNEITGGICTMPGYLNKLWVGRKNGWVELWNVQTGKLIHTFVPPSRDCGAVTCLEPTTSRSLLAISYAGGQLVIRDILNDIDILELFAGTPDAPVTNIAFRTDGRGAGEDGREDGVMATSTTASGDISFWDLTDGGRLSGILRSAHNPPTVRSGNVRGGVNKIQFLPGQNVIISSGLDNSLNTWIFDQTPFCPVPRILHQRTGHAGQINCLQWLQSDFDGHEAGKKWLLTGGQDRSLWGWSLRRDGQSSELSQGNIRKQAKKRGLLTANLSGQGPTTAVEDLKAPEITCIASSLNRDGGIGALPGKISQWQKGSHKSKESDAEASFTTGWDSVITGHKGDSYARTWFWGRRRAGRWAFQTGDKTDVSTVAISTCGTFALVGSEGGSIDMFNLQSGLQRQKFPSTLTPAQARQVKMQQLKQADTVSKLRSGATTPYPAGVGRHTKAITGLVISPVHAWVVSCSLDGKVRFWDFLTGNLLHQLSWGMGVTGCKFHAGTDLIAFSCQDDVIRLVDVGTKNIVRQFRGCQDKINDICWSHDGRWIVACSRDCTIRVWDLPTGNMVDGFRLEKPCSALAMAESNEYLAAAVEGEIGVNLWVNQAFFRKRTPTRHITEADIVTISGPGVTGSSRDVIPQLEAAEAAGDEDRDEDEDEAVAPLGVEEINSELMKLSLVPKSQWQTLLHLDEIKARNKPLEPPKQPEKAPFFLPSAGEKRVVPSAAGNTGGGNGTEPRITHFELNRNDPRSLVAVLRDGAQKGDYIPYITLLKSLSPSDADLEISSLSIHSTTSVPPNKQLDDLTLFLCALTQRRRQKRDFEMIEVWMRVFMRAHDAEIASNEQVGKAFREWYETSNESWKELDRMVAFATASFGFFMNPEA</sequence>
<evidence type="ECO:0000313" key="7">
    <source>
        <dbReference type="Proteomes" id="UP001201980"/>
    </source>
</evidence>
<evidence type="ECO:0000259" key="5">
    <source>
        <dbReference type="Pfam" id="PF25171"/>
    </source>
</evidence>
<dbReference type="PANTHER" id="PTHR22840:SF12">
    <property type="entry name" value="WD REPEAT-CONTAINING PROTEIN 36"/>
    <property type="match status" value="1"/>
</dbReference>
<keyword evidence="1 3" id="KW-0853">WD repeat</keyword>
<evidence type="ECO:0000256" key="1">
    <source>
        <dbReference type="ARBA" id="ARBA00022574"/>
    </source>
</evidence>
<comment type="caution">
    <text evidence="6">The sequence shown here is derived from an EMBL/GenBank/DDBJ whole genome shotgun (WGS) entry which is preliminary data.</text>
</comment>
<dbReference type="GO" id="GO:0006364">
    <property type="term" value="P:rRNA processing"/>
    <property type="evidence" value="ECO:0007669"/>
    <property type="project" value="InterPro"/>
</dbReference>
<protein>
    <submittedName>
        <fullName evidence="6">Utp21-domain-containing protein</fullName>
    </submittedName>
</protein>
<evidence type="ECO:0000313" key="6">
    <source>
        <dbReference type="EMBL" id="KAJ2903472.1"/>
    </source>
</evidence>
<name>A0AAD5WTA1_9PEZI</name>
<dbReference type="EMBL" id="JAKWBI020000080">
    <property type="protein sequence ID" value="KAJ2903472.1"/>
    <property type="molecule type" value="Genomic_DNA"/>
</dbReference>
<evidence type="ECO:0000256" key="3">
    <source>
        <dbReference type="PROSITE-ProRule" id="PRU00221"/>
    </source>
</evidence>
<dbReference type="Pfam" id="PF25171">
    <property type="entry name" value="Beta-prop_WDR36-Utp21_1st"/>
    <property type="match status" value="1"/>
</dbReference>
<organism evidence="6 7">
    <name type="scientific">Zalerion maritima</name>
    <dbReference type="NCBI Taxonomy" id="339359"/>
    <lineage>
        <taxon>Eukaryota</taxon>
        <taxon>Fungi</taxon>
        <taxon>Dikarya</taxon>
        <taxon>Ascomycota</taxon>
        <taxon>Pezizomycotina</taxon>
        <taxon>Sordariomycetes</taxon>
        <taxon>Lulworthiomycetidae</taxon>
        <taxon>Lulworthiales</taxon>
        <taxon>Lulworthiaceae</taxon>
        <taxon>Zalerion</taxon>
    </lineage>
</organism>
<dbReference type="InterPro" id="IPR007319">
    <property type="entry name" value="WDR36/Utp21_C"/>
</dbReference>
<feature type="repeat" description="WD" evidence="3">
    <location>
        <begin position="713"/>
        <end position="754"/>
    </location>
</feature>
<keyword evidence="2" id="KW-0677">Repeat</keyword>
<dbReference type="SMART" id="SM00320">
    <property type="entry name" value="WD40"/>
    <property type="match status" value="8"/>
</dbReference>
<dbReference type="Gene3D" id="2.130.10.10">
    <property type="entry name" value="YVTN repeat-like/Quinoprotein amine dehydrogenase"/>
    <property type="match status" value="2"/>
</dbReference>
<evidence type="ECO:0000259" key="4">
    <source>
        <dbReference type="Pfam" id="PF04192"/>
    </source>
</evidence>
<dbReference type="SUPFAM" id="SSF50998">
    <property type="entry name" value="Quinoprotein alcohol dehydrogenase-like"/>
    <property type="match status" value="1"/>
</dbReference>
<dbReference type="GO" id="GO:0034388">
    <property type="term" value="C:Pwp2p-containing subcomplex of 90S preribosome"/>
    <property type="evidence" value="ECO:0007669"/>
    <property type="project" value="TreeGrafter"/>
</dbReference>